<feature type="non-terminal residue" evidence="8">
    <location>
        <position position="593"/>
    </location>
</feature>
<feature type="region of interest" description="Disordered" evidence="6">
    <location>
        <begin position="533"/>
        <end position="593"/>
    </location>
</feature>
<evidence type="ECO:0000256" key="3">
    <source>
        <dbReference type="ARBA" id="ARBA00022980"/>
    </source>
</evidence>
<dbReference type="GO" id="GO:0030621">
    <property type="term" value="F:U4 snRNA binding"/>
    <property type="evidence" value="ECO:0007669"/>
    <property type="project" value="TreeGrafter"/>
</dbReference>
<evidence type="ECO:0000256" key="2">
    <source>
        <dbReference type="ARBA" id="ARBA00022737"/>
    </source>
</evidence>
<feature type="repeat" description="WD" evidence="5">
    <location>
        <begin position="418"/>
        <end position="456"/>
    </location>
</feature>
<reference evidence="8 9" key="1">
    <citation type="journal article" date="2012" name="Proc. Natl. Acad. Sci. U.S.A.">
        <title>Antigenic diversity is generated by distinct evolutionary mechanisms in African trypanosome species.</title>
        <authorList>
            <person name="Jackson A.P."/>
            <person name="Berry A."/>
            <person name="Aslett M."/>
            <person name="Allison H.C."/>
            <person name="Burton P."/>
            <person name="Vavrova-Anderson J."/>
            <person name="Brown R."/>
            <person name="Browne H."/>
            <person name="Corton N."/>
            <person name="Hauser H."/>
            <person name="Gamble J."/>
            <person name="Gilderthorp R."/>
            <person name="Marcello L."/>
            <person name="McQuillan J."/>
            <person name="Otto T.D."/>
            <person name="Quail M.A."/>
            <person name="Sanders M.J."/>
            <person name="van Tonder A."/>
            <person name="Ginger M.L."/>
            <person name="Field M.C."/>
            <person name="Barry J.D."/>
            <person name="Hertz-Fowler C."/>
            <person name="Berriman M."/>
        </authorList>
    </citation>
    <scope>NUCLEOTIDE SEQUENCE</scope>
    <source>
        <strain evidence="8 9">Y486</strain>
    </source>
</reference>
<name>F9WTQ8_TRYVY</name>
<dbReference type="SUPFAM" id="SSF50978">
    <property type="entry name" value="WD40 repeat-like"/>
    <property type="match status" value="1"/>
</dbReference>
<dbReference type="Pfam" id="PF08799">
    <property type="entry name" value="PRP4"/>
    <property type="match status" value="1"/>
</dbReference>
<dbReference type="SUPFAM" id="SSF158230">
    <property type="entry name" value="PRP4-like"/>
    <property type="match status" value="1"/>
</dbReference>
<feature type="repeat" description="WD" evidence="5">
    <location>
        <begin position="332"/>
        <end position="366"/>
    </location>
</feature>
<dbReference type="PROSITE" id="PS50082">
    <property type="entry name" value="WD_REPEATS_2"/>
    <property type="match status" value="4"/>
</dbReference>
<evidence type="ECO:0000313" key="8">
    <source>
        <dbReference type="EMBL" id="CCD20952.1"/>
    </source>
</evidence>
<dbReference type="GO" id="GO:0017070">
    <property type="term" value="F:U6 snRNA binding"/>
    <property type="evidence" value="ECO:0007669"/>
    <property type="project" value="TreeGrafter"/>
</dbReference>
<evidence type="ECO:0000256" key="5">
    <source>
        <dbReference type="PROSITE-ProRule" id="PRU00221"/>
    </source>
</evidence>
<dbReference type="SMART" id="SM00320">
    <property type="entry name" value="WD40"/>
    <property type="match status" value="6"/>
</dbReference>
<dbReference type="GO" id="GO:0046540">
    <property type="term" value="C:U4/U6 x U5 tri-snRNP complex"/>
    <property type="evidence" value="ECO:0007669"/>
    <property type="project" value="TreeGrafter"/>
</dbReference>
<feature type="repeat" description="WD" evidence="5">
    <location>
        <begin position="371"/>
        <end position="403"/>
    </location>
</feature>
<keyword evidence="3" id="KW-0689">Ribosomal protein</keyword>
<dbReference type="InterPro" id="IPR001680">
    <property type="entry name" value="WD40_rpt"/>
</dbReference>
<dbReference type="PROSITE" id="PS00678">
    <property type="entry name" value="WD_REPEATS_1"/>
    <property type="match status" value="1"/>
</dbReference>
<dbReference type="Gene3D" id="4.10.280.110">
    <property type="entry name" value="Pre-mRNA processing factor 4 domain"/>
    <property type="match status" value="1"/>
</dbReference>
<evidence type="ECO:0000256" key="1">
    <source>
        <dbReference type="ARBA" id="ARBA00022574"/>
    </source>
</evidence>
<evidence type="ECO:0000256" key="6">
    <source>
        <dbReference type="SAM" id="MobiDB-lite"/>
    </source>
</evidence>
<dbReference type="InterPro" id="IPR019775">
    <property type="entry name" value="WD40_repeat_CS"/>
</dbReference>
<dbReference type="Gene3D" id="2.130.10.10">
    <property type="entry name" value="YVTN repeat-like/Quinoprotein amine dehydrogenase"/>
    <property type="match status" value="2"/>
</dbReference>
<keyword evidence="1 5" id="KW-0853">WD repeat</keyword>
<evidence type="ECO:0000259" key="7">
    <source>
        <dbReference type="SMART" id="SM00500"/>
    </source>
</evidence>
<dbReference type="OMA" id="STYVRVA"/>
<keyword evidence="2" id="KW-0677">Repeat</keyword>
<dbReference type="InterPro" id="IPR036285">
    <property type="entry name" value="PRP4-like_sf"/>
</dbReference>
<dbReference type="SMART" id="SM00500">
    <property type="entry name" value="SFM"/>
    <property type="match status" value="1"/>
</dbReference>
<dbReference type="InterPro" id="IPR014906">
    <property type="entry name" value="PRP4-like"/>
</dbReference>
<evidence type="ECO:0000313" key="9">
    <source>
        <dbReference type="Proteomes" id="UP000009027"/>
    </source>
</evidence>
<dbReference type="PRINTS" id="PR00320">
    <property type="entry name" value="GPROTEINBRPT"/>
</dbReference>
<feature type="domain" description="Pre-mRNA processing factor 4 (PRP4)-like" evidence="7">
    <location>
        <begin position="10"/>
        <end position="62"/>
    </location>
</feature>
<dbReference type="EMBL" id="CAEX01006683">
    <property type="protein sequence ID" value="CCD20952.1"/>
    <property type="molecule type" value="Genomic_DNA"/>
</dbReference>
<keyword evidence="4" id="KW-0687">Ribonucleoprotein</keyword>
<gene>
    <name evidence="8" type="ORF">TvY486_0038360</name>
</gene>
<feature type="compositionally biased region" description="Acidic residues" evidence="6">
    <location>
        <begin position="545"/>
        <end position="556"/>
    </location>
</feature>
<dbReference type="Pfam" id="PF00400">
    <property type="entry name" value="WD40"/>
    <property type="match status" value="4"/>
</dbReference>
<sequence>MELVQPVLPYNDREVQEALRLLSAPIVVFAETVADRRQRLYTHMVEGCYANVDAIRQGRQSAAGRQTSAASHTQRSSSAASVIELLRRSEPKLTEATPQLVSLREKLLPVSFERAERRIARLKEAFLASASVVRAAHRSTIGRLRSVRLTKSVRNIKVNNLSSSDASASGVGCLCVPFTSCAALATLPETIVTGAADGIVTLWNTVTCRPLVSASSCCSGWGRVQHVEAHPTQSILFSTTMFDRRITIWRYSAAPNSAAISGQNDAVDATLERVVMSEEQHSAHINHLAVDPTGTLLASSSNDGTVALWDITSGTGLCHLMSQDGYEEARGVLSVRFHPDCALLATTDRAGRVVVWDVRSGSNAFTAAGQHGGHLNVSTCVAWSPCGVQLASGGADNLVHIWDARRLSRGAAEAPCILVGHKDVVTSVEFYANPSFSVLPTAVVSTSLDGTLRLWDTDALGSCVQVLQGPAPVRAQCRPVDCAGNTGGLVTIAHSKYWSLWDYVADGQTVNVNHKETEDVLTVSTAPQERSALLGVTAEKSEGSEDKEEDDEEDEMGTLRRQKNEAVPSPCGSELNLDSSDEDEMSALKRART</sequence>
<proteinExistence type="predicted"/>
<dbReference type="PROSITE" id="PS50294">
    <property type="entry name" value="WD_REPEATS_REGION"/>
    <property type="match status" value="3"/>
</dbReference>
<dbReference type="GO" id="GO:0000398">
    <property type="term" value="P:mRNA splicing, via spliceosome"/>
    <property type="evidence" value="ECO:0007669"/>
    <property type="project" value="TreeGrafter"/>
</dbReference>
<dbReference type="InterPro" id="IPR036322">
    <property type="entry name" value="WD40_repeat_dom_sf"/>
</dbReference>
<feature type="repeat" description="WD" evidence="5">
    <location>
        <begin position="278"/>
        <end position="314"/>
    </location>
</feature>
<protein>
    <recommendedName>
        <fullName evidence="7">Pre-mRNA processing factor 4 (PRP4)-like domain-containing protein</fullName>
    </recommendedName>
</protein>
<evidence type="ECO:0000256" key="4">
    <source>
        <dbReference type="ARBA" id="ARBA00023274"/>
    </source>
</evidence>
<accession>F9WTQ8</accession>
<dbReference type="VEuPathDB" id="TriTrypDB:TvY486_0038360"/>
<keyword evidence="9" id="KW-1185">Reference proteome</keyword>
<dbReference type="InterPro" id="IPR020472">
    <property type="entry name" value="WD40_PAC1"/>
</dbReference>
<dbReference type="AlphaFoldDB" id="F9WTQ8"/>
<dbReference type="PANTHER" id="PTHR19846">
    <property type="entry name" value="WD40 REPEAT PROTEIN"/>
    <property type="match status" value="1"/>
</dbReference>
<dbReference type="GO" id="GO:0005840">
    <property type="term" value="C:ribosome"/>
    <property type="evidence" value="ECO:0007669"/>
    <property type="project" value="UniProtKB-KW"/>
</dbReference>
<dbReference type="PANTHER" id="PTHR19846:SF0">
    <property type="entry name" value="PRE-MRNA PROCESSING FACTOR 4"/>
    <property type="match status" value="1"/>
</dbReference>
<dbReference type="Proteomes" id="UP000009027">
    <property type="component" value="Unassembled WGS sequence"/>
</dbReference>
<organism evidence="8 9">
    <name type="scientific">Trypanosoma vivax (strain Y486)</name>
    <dbReference type="NCBI Taxonomy" id="1055687"/>
    <lineage>
        <taxon>Eukaryota</taxon>
        <taxon>Discoba</taxon>
        <taxon>Euglenozoa</taxon>
        <taxon>Kinetoplastea</taxon>
        <taxon>Metakinetoplastina</taxon>
        <taxon>Trypanosomatida</taxon>
        <taxon>Trypanosomatidae</taxon>
        <taxon>Trypanosoma</taxon>
        <taxon>Duttonella</taxon>
    </lineage>
</organism>
<dbReference type="InterPro" id="IPR015943">
    <property type="entry name" value="WD40/YVTN_repeat-like_dom_sf"/>
</dbReference>